<dbReference type="EMBL" id="CP042261">
    <property type="protein sequence ID" value="QDY70059.1"/>
    <property type="molecule type" value="Genomic_DNA"/>
</dbReference>
<dbReference type="Proteomes" id="UP000318483">
    <property type="component" value="Chromosome"/>
</dbReference>
<keyword evidence="2" id="KW-1185">Reference proteome</keyword>
<gene>
    <name evidence="1" type="ORF">FPZ52_10815</name>
</gene>
<dbReference type="AlphaFoldDB" id="A0A5B8I8G4"/>
<sequence>MTYAIFALDGSRQVFREAEVATAVEAEAQLTSWRQETDKIERAILVDKHTGDILRNWDF</sequence>
<organism evidence="1 2">
    <name type="scientific">Qingshengfaniella alkalisoli</name>
    <dbReference type="NCBI Taxonomy" id="2599296"/>
    <lineage>
        <taxon>Bacteria</taxon>
        <taxon>Pseudomonadati</taxon>
        <taxon>Pseudomonadota</taxon>
        <taxon>Alphaproteobacteria</taxon>
        <taxon>Rhodobacterales</taxon>
        <taxon>Paracoccaceae</taxon>
        <taxon>Qingshengfaniella</taxon>
    </lineage>
</organism>
<accession>A0A5B8I8G4</accession>
<dbReference type="KEGG" id="lit:FPZ52_10815"/>
<name>A0A5B8I8G4_9RHOB</name>
<dbReference type="RefSeq" id="WP_146365434.1">
    <property type="nucleotide sequence ID" value="NZ_CP042261.1"/>
</dbReference>
<protein>
    <submittedName>
        <fullName evidence="1">Uncharacterized protein</fullName>
    </submittedName>
</protein>
<evidence type="ECO:0000313" key="2">
    <source>
        <dbReference type="Proteomes" id="UP000318483"/>
    </source>
</evidence>
<proteinExistence type="predicted"/>
<evidence type="ECO:0000313" key="1">
    <source>
        <dbReference type="EMBL" id="QDY70059.1"/>
    </source>
</evidence>
<reference evidence="1 2" key="1">
    <citation type="submission" date="2019-07" db="EMBL/GenBank/DDBJ databases">
        <title>Litoreibacter alkalisoli sp. nov., isolated from saline-alkaline soil.</title>
        <authorList>
            <person name="Wang S."/>
            <person name="Xu L."/>
            <person name="Xing Y.-T."/>
            <person name="Sun J.-Q."/>
        </authorList>
    </citation>
    <scope>NUCLEOTIDE SEQUENCE [LARGE SCALE GENOMIC DNA]</scope>
    <source>
        <strain evidence="1 2">LN3S51</strain>
    </source>
</reference>